<dbReference type="PANTHER" id="PTHR45725">
    <property type="entry name" value="FORMIN HOMOLOGY 2 FAMILY MEMBER"/>
    <property type="match status" value="1"/>
</dbReference>
<feature type="region of interest" description="Disordered" evidence="3">
    <location>
        <begin position="1237"/>
        <end position="1278"/>
    </location>
</feature>
<feature type="region of interest" description="Disordered" evidence="3">
    <location>
        <begin position="1174"/>
        <end position="1213"/>
    </location>
</feature>
<feature type="region of interest" description="Disordered" evidence="3">
    <location>
        <begin position="232"/>
        <end position="263"/>
    </location>
</feature>
<feature type="compositionally biased region" description="Gly residues" evidence="3">
    <location>
        <begin position="1237"/>
        <end position="1246"/>
    </location>
</feature>
<feature type="compositionally biased region" description="Gly residues" evidence="3">
    <location>
        <begin position="1597"/>
        <end position="1619"/>
    </location>
</feature>
<feature type="compositionally biased region" description="Low complexity" evidence="3">
    <location>
        <begin position="620"/>
        <end position="662"/>
    </location>
</feature>
<comment type="subcellular location">
    <subcellularLocation>
        <location evidence="1">Membrane</location>
    </subcellularLocation>
</comment>
<dbReference type="PROSITE" id="PS51778">
    <property type="entry name" value="VAST"/>
    <property type="match status" value="1"/>
</dbReference>
<feature type="region of interest" description="Disordered" evidence="3">
    <location>
        <begin position="1307"/>
        <end position="1391"/>
    </location>
</feature>
<evidence type="ECO:0000256" key="1">
    <source>
        <dbReference type="ARBA" id="ARBA00004370"/>
    </source>
</evidence>
<dbReference type="SMART" id="SM00693">
    <property type="entry name" value="DysFN"/>
    <property type="match status" value="1"/>
</dbReference>
<dbReference type="InterPro" id="IPR006614">
    <property type="entry name" value="Peroxin/Ferlin"/>
</dbReference>
<feature type="compositionally biased region" description="Low complexity" evidence="3">
    <location>
        <begin position="692"/>
        <end position="710"/>
    </location>
</feature>
<feature type="compositionally biased region" description="Polar residues" evidence="3">
    <location>
        <begin position="1128"/>
        <end position="1137"/>
    </location>
</feature>
<feature type="compositionally biased region" description="Low complexity" evidence="3">
    <location>
        <begin position="1515"/>
        <end position="1534"/>
    </location>
</feature>
<feature type="region of interest" description="Disordered" evidence="3">
    <location>
        <begin position="1560"/>
        <end position="1627"/>
    </location>
</feature>
<keyword evidence="6" id="KW-1185">Reference proteome</keyword>
<accession>A0A835T599</accession>
<feature type="domain" description="VASt" evidence="4">
    <location>
        <begin position="16"/>
        <end position="209"/>
    </location>
</feature>
<sequence>MGRAPTLATLWPADGDPKTLLCVRVPCSADELFKTVFVDPELQVQLHKQRNDNALVETLWVPSRDQLPPELYTWPGPPAGERNEPGATLRYRKVRFESPPTALASKPFQNEETHALTHWVPEQLYVLEAVSNTSAPYGDKFSVYFKYIIRPDGSAPAAASVLHLLFCVDFQPSMNRMMKPVIAKAVDSGVRGTFRIFRSVLGGLRPGTADMAEAELPPGGLLAGALASYSSSSASESEGEEEEGEEGEGGEEGARKHRHHHVHHHAFVPAATLPAQAAGPTPGAHPGMVGAPGLLSVFSQQLVYKDQVVLLADLVGAGLRSVTHSELGAQGLAALLTVWLISLAVAALRSWQQLCAAAAPGGAGEGKGGAAAAAGGGGGGGGGWLLPVCWPLQVVDVPDSTMEVITSLALVAAINWALIRGSEAAVRYLASTHPALLASVRANAAAAAAAAAAGGSAGAGVGGGAGGAGGASGGVGVVGGLPLGAPPPEAAAAAAAPIAAPGASKRASGGGASGGGAGPAAAAAAGAGAAAAAAAAPSSAVLASPGKGKDKEKGKGKDKAEKEAKGKKGGSGGGAAAAAKPAHMPAPVVMAAVQSKPMRAAPAPKQFTPEQLRMLEMGAVSSGGSAAAAATAAAAAGSRGASRADAPTSAAAAPTSSATNPSLISMPDAWATDLPAGMVLPTSPDRPPPPSAASLPPSSAALASPPARSASPPPPATMSRVATSVDGRSGAGFGVAAPPPRSFTTVRPGDGAGSLASAPASSASMGGGGPTPTPSPAGRAPPPSAAPPPSVVAAAAAAAAAAQASGALGTSNASSFANMFTKEGIDSMAESFRSAFRWDLKPSDEHAGEPTSPSAAAAAAAAAAGGAPPTGKPNGASGAAAAARAAAVAASFRSSPAVRSATAGGGHLAAMSEPIASMYSARSDFLQAPSGDFDGAAAAGGGGLAAASEPAVVVEEVFENERFQPFRGWGHMWPGHFLPSDRVGHWSDRQGKPGGTASMVWEQVVPLLPVGWRWVEDEWQIDLDGTEVEAVDGDGWSYALDFYLLKYPPPPQAGKCSLKHFVRRRRLFRTRVRLPDRSLLDSGSESGLMGLPLLPLSPDAAAGAGTPAELSALALDPDAPHAAAPLPVSTSAASAPGSTHGGGRKGEVGEPGQGAGERDSLATTSVLSLAEALPSRSLDSHGHSAAHGGLGGLGGSAPQASSSETLAASGGGGSTVDFRPASLPAISGGAAGGGGGGWLASPGGMGPSLPRPRSTTTLAGAGGGAEQPHSSSGSGTAKHAVAMAEVVSGEARAPAEAAALWDLLASETPSQPPQQPYTAAGRRRSSASGGGGGPGKVSAGVSPSPSPPKRHAGAAGGAVAAAAAATGVARAGQHPHPHPPAAGGGRHVEVPPPAAAPVAAVAVARAAPGYAASAAEPDAGPAARVSTEGYVLSPKTEVKAHDPLGALLQDEVAALAAPAKPASAKPVDVPVEAAGAAAGSGGSPSGARQGAGAAAGSGGSVSRKAGGKLGAVPLRRGGSDAAGASAATRGSDSGEAALKGAASLGQPEHGTVAGAEAEVGGAPARADSGAGGAGGGSGGKQQARAARRAAAAHSRGTGAGAGGSGSGAGEAEGDLGGGAVVAADLVD</sequence>
<feature type="compositionally biased region" description="Basic and acidic residues" evidence="3">
    <location>
        <begin position="547"/>
        <end position="566"/>
    </location>
</feature>
<dbReference type="PANTHER" id="PTHR45725:SF18">
    <property type="entry name" value="ORC1-LIKE AAA ATPASE DOMAIN-CONTAINING PROTEIN"/>
    <property type="match status" value="1"/>
</dbReference>
<reference evidence="5" key="1">
    <citation type="journal article" date="2020" name="bioRxiv">
        <title>Comparative genomics of Chlamydomonas.</title>
        <authorList>
            <person name="Craig R.J."/>
            <person name="Hasan A.R."/>
            <person name="Ness R.W."/>
            <person name="Keightley P.D."/>
        </authorList>
    </citation>
    <scope>NUCLEOTIDE SEQUENCE</scope>
    <source>
        <strain evidence="5">SAG 7.73</strain>
    </source>
</reference>
<dbReference type="OrthoDB" id="67700at2759"/>
<proteinExistence type="predicted"/>
<comment type="caution">
    <text evidence="5">The sequence shown here is derived from an EMBL/GenBank/DDBJ whole genome shotgun (WGS) entry which is preliminary data.</text>
</comment>
<evidence type="ECO:0000256" key="3">
    <source>
        <dbReference type="SAM" id="MobiDB-lite"/>
    </source>
</evidence>
<evidence type="ECO:0000313" key="6">
    <source>
        <dbReference type="Proteomes" id="UP000650467"/>
    </source>
</evidence>
<feature type="region of interest" description="Disordered" evidence="3">
    <location>
        <begin position="539"/>
        <end position="583"/>
    </location>
</feature>
<gene>
    <name evidence="5" type="ORF">HXX76_009334</name>
</gene>
<dbReference type="InterPro" id="IPR051425">
    <property type="entry name" value="Formin_Homology"/>
</dbReference>
<dbReference type="SMART" id="SM00694">
    <property type="entry name" value="DysFC"/>
    <property type="match status" value="1"/>
</dbReference>
<feature type="compositionally biased region" description="Low complexity" evidence="3">
    <location>
        <begin position="753"/>
        <end position="764"/>
    </location>
</feature>
<name>A0A835T599_CHLIN</name>
<feature type="compositionally biased region" description="Pro residues" evidence="3">
    <location>
        <begin position="771"/>
        <end position="789"/>
    </location>
</feature>
<organism evidence="5 6">
    <name type="scientific">Chlamydomonas incerta</name>
    <dbReference type="NCBI Taxonomy" id="51695"/>
    <lineage>
        <taxon>Eukaryota</taxon>
        <taxon>Viridiplantae</taxon>
        <taxon>Chlorophyta</taxon>
        <taxon>core chlorophytes</taxon>
        <taxon>Chlorophyceae</taxon>
        <taxon>CS clade</taxon>
        <taxon>Chlamydomonadales</taxon>
        <taxon>Chlamydomonadaceae</taxon>
        <taxon>Chlamydomonas</taxon>
    </lineage>
</organism>
<dbReference type="Proteomes" id="UP000650467">
    <property type="component" value="Unassembled WGS sequence"/>
</dbReference>
<feature type="compositionally biased region" description="Low complexity" evidence="3">
    <location>
        <begin position="849"/>
        <end position="877"/>
    </location>
</feature>
<protein>
    <recommendedName>
        <fullName evidence="4">VASt domain-containing protein</fullName>
    </recommendedName>
</protein>
<feature type="compositionally biased region" description="Low complexity" evidence="3">
    <location>
        <begin position="1357"/>
        <end position="1374"/>
    </location>
</feature>
<evidence type="ECO:0000259" key="4">
    <source>
        <dbReference type="PROSITE" id="PS51778"/>
    </source>
</evidence>
<feature type="region of interest" description="Disordered" evidence="3">
    <location>
        <begin position="842"/>
        <end position="877"/>
    </location>
</feature>
<dbReference type="Pfam" id="PF16016">
    <property type="entry name" value="VASt"/>
    <property type="match status" value="1"/>
</dbReference>
<feature type="region of interest" description="Disordered" evidence="3">
    <location>
        <begin position="620"/>
        <end position="789"/>
    </location>
</feature>
<dbReference type="EMBL" id="JAEHOC010000023">
    <property type="protein sequence ID" value="KAG2431841.1"/>
    <property type="molecule type" value="Genomic_DNA"/>
</dbReference>
<feature type="compositionally biased region" description="Low complexity" evidence="3">
    <location>
        <begin position="1580"/>
        <end position="1596"/>
    </location>
</feature>
<feature type="region of interest" description="Disordered" evidence="3">
    <location>
        <begin position="1121"/>
        <end position="1161"/>
    </location>
</feature>
<evidence type="ECO:0000313" key="5">
    <source>
        <dbReference type="EMBL" id="KAG2431841.1"/>
    </source>
</evidence>
<dbReference type="GO" id="GO:0016020">
    <property type="term" value="C:membrane"/>
    <property type="evidence" value="ECO:0007669"/>
    <property type="project" value="UniProtKB-SubCell"/>
</dbReference>
<evidence type="ECO:0000256" key="2">
    <source>
        <dbReference type="ARBA" id="ARBA00023136"/>
    </source>
</evidence>
<dbReference type="InterPro" id="IPR031968">
    <property type="entry name" value="VASt"/>
</dbReference>
<feature type="compositionally biased region" description="Acidic residues" evidence="3">
    <location>
        <begin position="237"/>
        <end position="251"/>
    </location>
</feature>
<feature type="region of interest" description="Disordered" evidence="3">
    <location>
        <begin position="1474"/>
        <end position="1548"/>
    </location>
</feature>
<keyword evidence="2" id="KW-0472">Membrane</keyword>
<feature type="compositionally biased region" description="Gly residues" evidence="3">
    <location>
        <begin position="1569"/>
        <end position="1579"/>
    </location>
</feature>